<evidence type="ECO:0000256" key="3">
    <source>
        <dbReference type="ARBA" id="ARBA00022989"/>
    </source>
</evidence>
<evidence type="ECO:0000313" key="9">
    <source>
        <dbReference type="Proteomes" id="UP001159427"/>
    </source>
</evidence>
<feature type="non-terminal residue" evidence="8">
    <location>
        <position position="1"/>
    </location>
</feature>
<comment type="subcellular location">
    <subcellularLocation>
        <location evidence="1">Membrane</location>
        <topology evidence="1">Single-pass membrane protein</topology>
    </subcellularLocation>
</comment>
<accession>A0ABN8ML22</accession>
<evidence type="ECO:0000256" key="4">
    <source>
        <dbReference type="ARBA" id="ARBA00023136"/>
    </source>
</evidence>
<keyword evidence="3 5" id="KW-1133">Transmembrane helix</keyword>
<feature type="domain" description="LicD/FKTN/FKRP nucleotidyltransferase" evidence="6">
    <location>
        <begin position="318"/>
        <end position="363"/>
    </location>
</feature>
<evidence type="ECO:0000256" key="2">
    <source>
        <dbReference type="ARBA" id="ARBA00022692"/>
    </source>
</evidence>
<evidence type="ECO:0000256" key="5">
    <source>
        <dbReference type="SAM" id="Phobius"/>
    </source>
</evidence>
<proteinExistence type="predicted"/>
<keyword evidence="2 5" id="KW-0812">Transmembrane</keyword>
<dbReference type="Pfam" id="PF19737">
    <property type="entry name" value="FKTN_N"/>
    <property type="match status" value="1"/>
</dbReference>
<dbReference type="Proteomes" id="UP001159427">
    <property type="component" value="Unassembled WGS sequence"/>
</dbReference>
<dbReference type="InterPro" id="IPR045587">
    <property type="entry name" value="FKTN_N"/>
</dbReference>
<organism evidence="8 9">
    <name type="scientific">Porites evermanni</name>
    <dbReference type="NCBI Taxonomy" id="104178"/>
    <lineage>
        <taxon>Eukaryota</taxon>
        <taxon>Metazoa</taxon>
        <taxon>Cnidaria</taxon>
        <taxon>Anthozoa</taxon>
        <taxon>Hexacorallia</taxon>
        <taxon>Scleractinia</taxon>
        <taxon>Fungiina</taxon>
        <taxon>Poritidae</taxon>
        <taxon>Porites</taxon>
    </lineage>
</organism>
<evidence type="ECO:0000313" key="8">
    <source>
        <dbReference type="EMBL" id="CAH3030425.1"/>
    </source>
</evidence>
<protein>
    <recommendedName>
        <fullName evidence="10">Fukutin</fullName>
    </recommendedName>
</protein>
<dbReference type="EMBL" id="CALNXI010000633">
    <property type="protein sequence ID" value="CAH3030425.1"/>
    <property type="molecule type" value="Genomic_DNA"/>
</dbReference>
<feature type="domain" description="Ribitol-5-phosphate transferase FKTN N-terminal" evidence="7">
    <location>
        <begin position="32"/>
        <end position="303"/>
    </location>
</feature>
<sequence>TEADKHGGRWLEEGQNATNRGSAMKQSIFIRRWIILVLLLMTSITFLFLQLLSLKAIDNTVVSRFRVLESLRGLLPFQHQRNLVLKHLKTFAEVTKQHGIPTFLFYPLPVSFPIKNSSKFQNLENDRCELLCDCQYFVFGVIHSAWQKGEKFPVSSLISQLISHLSKQGFRTVCHNVEEPWFDSTKDFMNINIIISSCMISQGGITVELLVFYDRDSYLWHGPLQGNNALRIADKDSGAFNRFSIKEAIVDGIRLNLPSDPDKLASQQKQSRFKGCNLTNARHYYSKYGRDVSPDAVLFKSKAVEVLSIAIKALNRLGVRYWLSSGTCLGWFRQCDIIPHSKDVDIGIWIKDYNSLLISEFKKSGLLLKHKFGRIEDSFELSFRTVEDYVKLDIFFFYEEKDYMWNGGTQARTGKKFKYIFPIFTLCWTELFGLKTRVPCETEAYVLANYGKDWHMPIKEWNWKESPPNVRENGQWDEKDWGEVIQLY</sequence>
<dbReference type="Pfam" id="PF04991">
    <property type="entry name" value="LicD"/>
    <property type="match status" value="1"/>
</dbReference>
<name>A0ABN8ML22_9CNID</name>
<evidence type="ECO:0000259" key="6">
    <source>
        <dbReference type="Pfam" id="PF04991"/>
    </source>
</evidence>
<reference evidence="8 9" key="1">
    <citation type="submission" date="2022-05" db="EMBL/GenBank/DDBJ databases">
        <authorList>
            <consortium name="Genoscope - CEA"/>
            <person name="William W."/>
        </authorList>
    </citation>
    <scope>NUCLEOTIDE SEQUENCE [LARGE SCALE GENOMIC DNA]</scope>
</reference>
<comment type="caution">
    <text evidence="8">The sequence shown here is derived from an EMBL/GenBank/DDBJ whole genome shotgun (WGS) entry which is preliminary data.</text>
</comment>
<dbReference type="InterPro" id="IPR007074">
    <property type="entry name" value="LicD/FKTN/FKRP_NTP_transf"/>
</dbReference>
<gene>
    <name evidence="8" type="ORF">PEVE_00037955</name>
</gene>
<dbReference type="PANTHER" id="PTHR15407:SF28">
    <property type="entry name" value="RIBITOL-5-PHOSPHATE TRANSFERASE FKTN"/>
    <property type="match status" value="1"/>
</dbReference>
<keyword evidence="9" id="KW-1185">Reference proteome</keyword>
<feature type="transmembrane region" description="Helical" evidence="5">
    <location>
        <begin position="33"/>
        <end position="54"/>
    </location>
</feature>
<evidence type="ECO:0000259" key="7">
    <source>
        <dbReference type="Pfam" id="PF19737"/>
    </source>
</evidence>
<evidence type="ECO:0000256" key="1">
    <source>
        <dbReference type="ARBA" id="ARBA00004167"/>
    </source>
</evidence>
<dbReference type="InterPro" id="IPR009644">
    <property type="entry name" value="FKTN/MNN4/W02B3.4-1"/>
</dbReference>
<dbReference type="PANTHER" id="PTHR15407">
    <property type="entry name" value="FUKUTIN-RELATED"/>
    <property type="match status" value="1"/>
</dbReference>
<evidence type="ECO:0008006" key="10">
    <source>
        <dbReference type="Google" id="ProtNLM"/>
    </source>
</evidence>
<keyword evidence="4 5" id="KW-0472">Membrane</keyword>